<evidence type="ECO:0000256" key="6">
    <source>
        <dbReference type="SAM" id="Phobius"/>
    </source>
</evidence>
<keyword evidence="2" id="KW-1003">Cell membrane</keyword>
<keyword evidence="9" id="KW-1185">Reference proteome</keyword>
<dbReference type="RefSeq" id="WP_192009293.1">
    <property type="nucleotide sequence ID" value="NZ_JACYTQ010000002.1"/>
</dbReference>
<keyword evidence="4 6" id="KW-1133">Transmembrane helix</keyword>
<feature type="transmembrane region" description="Helical" evidence="6">
    <location>
        <begin position="6"/>
        <end position="29"/>
    </location>
</feature>
<reference evidence="8 9" key="1">
    <citation type="submission" date="2020-09" db="EMBL/GenBank/DDBJ databases">
        <title>Echinicola sp. CAU 1574 isolated from sand of Sido Beach.</title>
        <authorList>
            <person name="Kim W."/>
        </authorList>
    </citation>
    <scope>NUCLEOTIDE SEQUENCE [LARGE SCALE GENOMIC DNA]</scope>
    <source>
        <strain evidence="8 9">CAU 1574</strain>
    </source>
</reference>
<name>A0ABR9AI07_9BACT</name>
<dbReference type="InterPro" id="IPR027379">
    <property type="entry name" value="CLS_N"/>
</dbReference>
<proteinExistence type="predicted"/>
<comment type="subcellular location">
    <subcellularLocation>
        <location evidence="1">Cell membrane</location>
        <topology evidence="1">Multi-pass membrane protein</topology>
    </subcellularLocation>
</comment>
<feature type="transmembrane region" description="Helical" evidence="6">
    <location>
        <begin position="41"/>
        <end position="61"/>
    </location>
</feature>
<dbReference type="Proteomes" id="UP000647133">
    <property type="component" value="Unassembled WGS sequence"/>
</dbReference>
<gene>
    <name evidence="8" type="ORF">IFO69_06670</name>
</gene>
<organism evidence="8 9">
    <name type="scientific">Echinicola arenosa</name>
    <dbReference type="NCBI Taxonomy" id="2774144"/>
    <lineage>
        <taxon>Bacteria</taxon>
        <taxon>Pseudomonadati</taxon>
        <taxon>Bacteroidota</taxon>
        <taxon>Cytophagia</taxon>
        <taxon>Cytophagales</taxon>
        <taxon>Cyclobacteriaceae</taxon>
        <taxon>Echinicola</taxon>
    </lineage>
</organism>
<evidence type="ECO:0000256" key="3">
    <source>
        <dbReference type="ARBA" id="ARBA00022692"/>
    </source>
</evidence>
<protein>
    <submittedName>
        <fullName evidence="8">PLDc_N domain-containing protein</fullName>
    </submittedName>
</protein>
<evidence type="ECO:0000313" key="9">
    <source>
        <dbReference type="Proteomes" id="UP000647133"/>
    </source>
</evidence>
<sequence>MDTFFSLGIAGMLFGLIPLAIFIWALVDVIQAKFASSDTKLIWVIVIILVPFIGSILYLVIGRKSKLNQY</sequence>
<accession>A0ABR9AI07</accession>
<evidence type="ECO:0000313" key="8">
    <source>
        <dbReference type="EMBL" id="MBD8488426.1"/>
    </source>
</evidence>
<keyword evidence="3 6" id="KW-0812">Transmembrane</keyword>
<feature type="domain" description="Cardiolipin synthase N-terminal" evidence="7">
    <location>
        <begin position="20"/>
        <end position="63"/>
    </location>
</feature>
<keyword evidence="5 6" id="KW-0472">Membrane</keyword>
<dbReference type="Pfam" id="PF13396">
    <property type="entry name" value="PLDc_N"/>
    <property type="match status" value="1"/>
</dbReference>
<evidence type="ECO:0000256" key="2">
    <source>
        <dbReference type="ARBA" id="ARBA00022475"/>
    </source>
</evidence>
<evidence type="ECO:0000256" key="5">
    <source>
        <dbReference type="ARBA" id="ARBA00023136"/>
    </source>
</evidence>
<evidence type="ECO:0000256" key="4">
    <source>
        <dbReference type="ARBA" id="ARBA00022989"/>
    </source>
</evidence>
<dbReference type="EMBL" id="JACYTQ010000002">
    <property type="protein sequence ID" value="MBD8488426.1"/>
    <property type="molecule type" value="Genomic_DNA"/>
</dbReference>
<comment type="caution">
    <text evidence="8">The sequence shown here is derived from an EMBL/GenBank/DDBJ whole genome shotgun (WGS) entry which is preliminary data.</text>
</comment>
<evidence type="ECO:0000256" key="1">
    <source>
        <dbReference type="ARBA" id="ARBA00004651"/>
    </source>
</evidence>
<evidence type="ECO:0000259" key="7">
    <source>
        <dbReference type="Pfam" id="PF13396"/>
    </source>
</evidence>